<keyword evidence="3" id="KW-1185">Reference proteome</keyword>
<dbReference type="GO" id="GO:0016491">
    <property type="term" value="F:oxidoreductase activity"/>
    <property type="evidence" value="ECO:0007669"/>
    <property type="project" value="UniProtKB-KW"/>
</dbReference>
<evidence type="ECO:0000313" key="2">
    <source>
        <dbReference type="EMBL" id="KAF1972851.1"/>
    </source>
</evidence>
<organism evidence="2 3">
    <name type="scientific">Bimuria novae-zelandiae CBS 107.79</name>
    <dbReference type="NCBI Taxonomy" id="1447943"/>
    <lineage>
        <taxon>Eukaryota</taxon>
        <taxon>Fungi</taxon>
        <taxon>Dikarya</taxon>
        <taxon>Ascomycota</taxon>
        <taxon>Pezizomycotina</taxon>
        <taxon>Dothideomycetes</taxon>
        <taxon>Pleosporomycetidae</taxon>
        <taxon>Pleosporales</taxon>
        <taxon>Massarineae</taxon>
        <taxon>Didymosphaeriaceae</taxon>
        <taxon>Bimuria</taxon>
    </lineage>
</organism>
<proteinExistence type="predicted"/>
<dbReference type="Pfam" id="PF00106">
    <property type="entry name" value="adh_short"/>
    <property type="match status" value="1"/>
</dbReference>
<protein>
    <submittedName>
        <fullName evidence="2">NAD(P)-binding protein</fullName>
    </submittedName>
</protein>
<dbReference type="SUPFAM" id="SSF51735">
    <property type="entry name" value="NAD(P)-binding Rossmann-fold domains"/>
    <property type="match status" value="1"/>
</dbReference>
<accession>A0A6A5V6L2</accession>
<dbReference type="InterPro" id="IPR036291">
    <property type="entry name" value="NAD(P)-bd_dom_sf"/>
</dbReference>
<reference evidence="2" key="1">
    <citation type="journal article" date="2020" name="Stud. Mycol.">
        <title>101 Dothideomycetes genomes: a test case for predicting lifestyles and emergence of pathogens.</title>
        <authorList>
            <person name="Haridas S."/>
            <person name="Albert R."/>
            <person name="Binder M."/>
            <person name="Bloem J."/>
            <person name="Labutti K."/>
            <person name="Salamov A."/>
            <person name="Andreopoulos B."/>
            <person name="Baker S."/>
            <person name="Barry K."/>
            <person name="Bills G."/>
            <person name="Bluhm B."/>
            <person name="Cannon C."/>
            <person name="Castanera R."/>
            <person name="Culley D."/>
            <person name="Daum C."/>
            <person name="Ezra D."/>
            <person name="Gonzalez J."/>
            <person name="Henrissat B."/>
            <person name="Kuo A."/>
            <person name="Liang C."/>
            <person name="Lipzen A."/>
            <person name="Lutzoni F."/>
            <person name="Magnuson J."/>
            <person name="Mondo S."/>
            <person name="Nolan M."/>
            <person name="Ohm R."/>
            <person name="Pangilinan J."/>
            <person name="Park H.-J."/>
            <person name="Ramirez L."/>
            <person name="Alfaro M."/>
            <person name="Sun H."/>
            <person name="Tritt A."/>
            <person name="Yoshinaga Y."/>
            <person name="Zwiers L.-H."/>
            <person name="Turgeon B."/>
            <person name="Goodwin S."/>
            <person name="Spatafora J."/>
            <person name="Crous P."/>
            <person name="Grigoriev I."/>
        </authorList>
    </citation>
    <scope>NUCLEOTIDE SEQUENCE</scope>
    <source>
        <strain evidence="2">CBS 107.79</strain>
    </source>
</reference>
<name>A0A6A5V6L2_9PLEO</name>
<dbReference type="PANTHER" id="PTHR43157:SF31">
    <property type="entry name" value="PHOSPHATIDYLINOSITOL-GLYCAN BIOSYNTHESIS CLASS F PROTEIN"/>
    <property type="match status" value="1"/>
</dbReference>
<evidence type="ECO:0000256" key="1">
    <source>
        <dbReference type="ARBA" id="ARBA00023002"/>
    </source>
</evidence>
<evidence type="ECO:0000313" key="3">
    <source>
        <dbReference type="Proteomes" id="UP000800036"/>
    </source>
</evidence>
<dbReference type="PANTHER" id="PTHR43157">
    <property type="entry name" value="PHOSPHATIDYLINOSITOL-GLYCAN BIOSYNTHESIS CLASS F PROTEIN-RELATED"/>
    <property type="match status" value="1"/>
</dbReference>
<keyword evidence="1" id="KW-0560">Oxidoreductase</keyword>
<dbReference type="InterPro" id="IPR002347">
    <property type="entry name" value="SDR_fam"/>
</dbReference>
<dbReference type="OrthoDB" id="191139at2759"/>
<gene>
    <name evidence="2" type="ORF">BU23DRAFT_466703</name>
</gene>
<dbReference type="Proteomes" id="UP000800036">
    <property type="component" value="Unassembled WGS sequence"/>
</dbReference>
<sequence length="182" mass="19397">MDPVLSTQDSASITEDILASQKGKVFIATGGSSGIGFELSKMSYAAGAKVYILSRTQSNVESAIKQIEEAHKTTPKDRLCSLNFILLDLADLECESRLDVLYCNARLAAVPGGRKTQKGLRLHLGVNCVAHVLLETLLFSVLTATAKTSPKDSVRVVWAASILVELGSPIVSSSPSPIHKCV</sequence>
<dbReference type="Gene3D" id="3.40.50.720">
    <property type="entry name" value="NAD(P)-binding Rossmann-like Domain"/>
    <property type="match status" value="1"/>
</dbReference>
<dbReference type="AlphaFoldDB" id="A0A6A5V6L2"/>
<dbReference type="EMBL" id="ML976684">
    <property type="protein sequence ID" value="KAF1972851.1"/>
    <property type="molecule type" value="Genomic_DNA"/>
</dbReference>